<keyword evidence="4" id="KW-0378">Hydrolase</keyword>
<gene>
    <name evidence="7" type="primary">vsr</name>
    <name evidence="7" type="ORF">ENV62_04500</name>
</gene>
<dbReference type="GO" id="GO:0004519">
    <property type="term" value="F:endonuclease activity"/>
    <property type="evidence" value="ECO:0007669"/>
    <property type="project" value="UniProtKB-KW"/>
</dbReference>
<evidence type="ECO:0000256" key="4">
    <source>
        <dbReference type="ARBA" id="ARBA00022801"/>
    </source>
</evidence>
<evidence type="ECO:0000256" key="2">
    <source>
        <dbReference type="ARBA" id="ARBA00022759"/>
    </source>
</evidence>
<evidence type="ECO:0000256" key="3">
    <source>
        <dbReference type="ARBA" id="ARBA00022763"/>
    </source>
</evidence>
<name>A0A7C3SIN2_9BACT</name>
<proteinExistence type="inferred from homology"/>
<comment type="similarity">
    <text evidence="6">Belongs to the Vsr family.</text>
</comment>
<dbReference type="InterPro" id="IPR011335">
    <property type="entry name" value="Restrct_endonuc-II-like"/>
</dbReference>
<evidence type="ECO:0000256" key="5">
    <source>
        <dbReference type="ARBA" id="ARBA00023204"/>
    </source>
</evidence>
<accession>A0A7C3SIN2</accession>
<dbReference type="Pfam" id="PF03852">
    <property type="entry name" value="Vsr"/>
    <property type="match status" value="1"/>
</dbReference>
<dbReference type="NCBIfam" id="TIGR00632">
    <property type="entry name" value="vsr"/>
    <property type="match status" value="1"/>
</dbReference>
<comment type="caution">
    <text evidence="7">The sequence shown here is derived from an EMBL/GenBank/DDBJ whole genome shotgun (WGS) entry which is preliminary data.</text>
</comment>
<dbReference type="SUPFAM" id="SSF52980">
    <property type="entry name" value="Restriction endonuclease-like"/>
    <property type="match status" value="1"/>
</dbReference>
<keyword evidence="1" id="KW-0540">Nuclease</keyword>
<evidence type="ECO:0000256" key="1">
    <source>
        <dbReference type="ARBA" id="ARBA00022722"/>
    </source>
</evidence>
<dbReference type="EMBL" id="DTHB01000035">
    <property type="protein sequence ID" value="HGB14484.1"/>
    <property type="molecule type" value="Genomic_DNA"/>
</dbReference>
<sequence length="159" mass="18709">MARRYIGGGCLRRSFSYSKMSDNLSPENRRKTMRAVKGKGTRLEKRLWAMLAGLGLKGWKKNAGDVVGKPDVVFLNQRVAIFIDGCFWHGCPYCNRKLPATNREYWENKIKRNIELARSYDEQLRREGWVVLRIWEHEMADMKTVRIKILHLLVKERLL</sequence>
<dbReference type="CDD" id="cd00221">
    <property type="entry name" value="Vsr"/>
    <property type="match status" value="1"/>
</dbReference>
<dbReference type="GO" id="GO:0016787">
    <property type="term" value="F:hydrolase activity"/>
    <property type="evidence" value="ECO:0007669"/>
    <property type="project" value="UniProtKB-KW"/>
</dbReference>
<evidence type="ECO:0000256" key="6">
    <source>
        <dbReference type="ARBA" id="ARBA00029466"/>
    </source>
</evidence>
<keyword evidence="3" id="KW-0227">DNA damage</keyword>
<dbReference type="Gene3D" id="3.40.960.10">
    <property type="entry name" value="VSR Endonuclease"/>
    <property type="match status" value="1"/>
</dbReference>
<evidence type="ECO:0000313" key="7">
    <source>
        <dbReference type="EMBL" id="HGB14484.1"/>
    </source>
</evidence>
<reference evidence="7" key="1">
    <citation type="journal article" date="2020" name="mSystems">
        <title>Genome- and Community-Level Interaction Insights into Carbon Utilization and Element Cycling Functions of Hydrothermarchaeota in Hydrothermal Sediment.</title>
        <authorList>
            <person name="Zhou Z."/>
            <person name="Liu Y."/>
            <person name="Xu W."/>
            <person name="Pan J."/>
            <person name="Luo Z.H."/>
            <person name="Li M."/>
        </authorList>
    </citation>
    <scope>NUCLEOTIDE SEQUENCE [LARGE SCALE GENOMIC DNA]</scope>
    <source>
        <strain evidence="7">SpSt-776</strain>
    </source>
</reference>
<dbReference type="InterPro" id="IPR004603">
    <property type="entry name" value="DNA_mismatch_endonuc_vsr"/>
</dbReference>
<dbReference type="GO" id="GO:0006298">
    <property type="term" value="P:mismatch repair"/>
    <property type="evidence" value="ECO:0007669"/>
    <property type="project" value="InterPro"/>
</dbReference>
<organism evidence="7">
    <name type="scientific">Desulfobacca acetoxidans</name>
    <dbReference type="NCBI Taxonomy" id="60893"/>
    <lineage>
        <taxon>Bacteria</taxon>
        <taxon>Pseudomonadati</taxon>
        <taxon>Thermodesulfobacteriota</taxon>
        <taxon>Desulfobaccia</taxon>
        <taxon>Desulfobaccales</taxon>
        <taxon>Desulfobaccaceae</taxon>
        <taxon>Desulfobacca</taxon>
    </lineage>
</organism>
<protein>
    <submittedName>
        <fullName evidence="7">DNA mismatch endonuclease Vsr</fullName>
    </submittedName>
</protein>
<keyword evidence="5" id="KW-0234">DNA repair</keyword>
<keyword evidence="2 7" id="KW-0255">Endonuclease</keyword>
<dbReference type="AlphaFoldDB" id="A0A7C3SIN2"/>